<evidence type="ECO:0000256" key="2">
    <source>
        <dbReference type="SAM" id="Phobius"/>
    </source>
</evidence>
<gene>
    <name evidence="3" type="ORF">GSTUM_00004582001</name>
</gene>
<protein>
    <submittedName>
        <fullName evidence="3">(Perigord truffle) hypothetical protein</fullName>
    </submittedName>
</protein>
<feature type="transmembrane region" description="Helical" evidence="2">
    <location>
        <begin position="759"/>
        <end position="781"/>
    </location>
</feature>
<keyword evidence="2" id="KW-0472">Membrane</keyword>
<dbReference type="OMA" id="RVIPNWK"/>
<dbReference type="InterPro" id="IPR021840">
    <property type="entry name" value="DUF3433"/>
</dbReference>
<feature type="compositionally biased region" description="Low complexity" evidence="1">
    <location>
        <begin position="36"/>
        <end position="51"/>
    </location>
</feature>
<keyword evidence="2" id="KW-1133">Transmembrane helix</keyword>
<feature type="region of interest" description="Disordered" evidence="1">
    <location>
        <begin position="115"/>
        <end position="182"/>
    </location>
</feature>
<evidence type="ECO:0000313" key="4">
    <source>
        <dbReference type="Proteomes" id="UP000006911"/>
    </source>
</evidence>
<dbReference type="EMBL" id="FN430020">
    <property type="protein sequence ID" value="CAZ80320.1"/>
    <property type="molecule type" value="Genomic_DNA"/>
</dbReference>
<evidence type="ECO:0000256" key="1">
    <source>
        <dbReference type="SAM" id="MobiDB-lite"/>
    </source>
</evidence>
<feature type="transmembrane region" description="Helical" evidence="2">
    <location>
        <begin position="667"/>
        <end position="686"/>
    </location>
</feature>
<feature type="transmembrane region" description="Helical" evidence="2">
    <location>
        <begin position="426"/>
        <end position="446"/>
    </location>
</feature>
<keyword evidence="4" id="KW-1185">Reference proteome</keyword>
<evidence type="ECO:0000313" key="3">
    <source>
        <dbReference type="EMBL" id="CAZ80320.1"/>
    </source>
</evidence>
<feature type="compositionally biased region" description="Low complexity" evidence="1">
    <location>
        <begin position="157"/>
        <end position="169"/>
    </location>
</feature>
<dbReference type="RefSeq" id="XP_002836129.1">
    <property type="nucleotide sequence ID" value="XM_002836083.1"/>
</dbReference>
<keyword evidence="2" id="KW-0812">Transmembrane</keyword>
<dbReference type="STRING" id="656061.D5G727"/>
<sequence length="914" mass="100205">MAKSRISRIDSDSFDPAIGWETIDFPDPTAYSSTHPSSPGSPYAPPGFQHGYYGGSGYGHRHSPSQTEEFSRTRHGEPALSSPEISPQMRAIPEDGIPESLRITSPISPTFPRFGNPSLNPPGAAASTQTYGFQTNSHKRRSAIENSVPQPPPPTAGGYNKNNNGNNRNSVAYDIPAPPPPPTVPMDFDDTDYERVRLTEHQTSYEGGGGGGEYLASRGWGGPGRQPSMAKRLGDKILGTVKGRGSRLSARSYLGGIRDRGGGFGDGGGEANYAKVVERDDEEPVGYDISTFGADFIPPPAAKAMEDYNMDADYAYTGTGEVIDLSSFGGGGDSDERTDSDVFSLHRAGTMENTDKQSYYFPPNRVIPNWKPVSMRPWFIACLLLCSLALMACVETLYQFSDRGLIRGNGRKGIISFKRVDQDLTMVGFAMWKYLPTLIAVIYGILWKITDTEVKRTEPYYQLSKGSNGALAASTLNIEYQTFWSLLVPVAAIQHRQWLVVASSVASLLAFALVPVLLSAFIEITPSQRARRKMMSEAGEKLVDAQIEKTIVVDKVFSRLLEATVAIIFFLGVGMLVVLSRRRSGLLGDPSGIAGVAAMANKSHILMDFKDLDSASEETIHKQLNKRTYVLHKGALWQAQFLKENERDVNAPKAMNPHPLILRLKGGLPFIGFLLALAGVLTPLAYGPLTIVVDQTPWVLTGISVLIKSIWEIVEKDMRMLEPFWVLFNRHAPSSVLTLDYSATIPGFLVLKAASKGHFLLAWVGFVSLLVEVLTVVMGSLDSGGGEESDLSFTVSFVLAVIILSVTILTMSLVLHLRRSPFLPRQPGTISSVLAFIHQSKMLVDFEGTEEESTAVRKKKLRRLGHTYGFGWFKGRDGVRHLGIDHEELLQGYKFGKNALDGVLDRVDWEHYSV</sequence>
<feature type="transmembrane region" description="Helical" evidence="2">
    <location>
        <begin position="498"/>
        <end position="522"/>
    </location>
</feature>
<feature type="region of interest" description="Disordered" evidence="1">
    <location>
        <begin position="1"/>
        <end position="84"/>
    </location>
</feature>
<reference evidence="3 4" key="1">
    <citation type="journal article" date="2010" name="Nature">
        <title>Perigord black truffle genome uncovers evolutionary origins and mechanisms of symbiosis.</title>
        <authorList>
            <person name="Martin F."/>
            <person name="Kohler A."/>
            <person name="Murat C."/>
            <person name="Balestrini R."/>
            <person name="Coutinho P.M."/>
            <person name="Jaillon O."/>
            <person name="Montanini B."/>
            <person name="Morin E."/>
            <person name="Noel B."/>
            <person name="Percudani R."/>
            <person name="Porcel B."/>
            <person name="Rubini A."/>
            <person name="Amicucci A."/>
            <person name="Amselem J."/>
            <person name="Anthouard V."/>
            <person name="Arcioni S."/>
            <person name="Artiguenave F."/>
            <person name="Aury J.M."/>
            <person name="Ballario P."/>
            <person name="Bolchi A."/>
            <person name="Brenna A."/>
            <person name="Brun A."/>
            <person name="Buee M."/>
            <person name="Cantarel B."/>
            <person name="Chevalier G."/>
            <person name="Couloux A."/>
            <person name="Da Silva C."/>
            <person name="Denoeud F."/>
            <person name="Duplessis S."/>
            <person name="Ghignone S."/>
            <person name="Hilselberger B."/>
            <person name="Iotti M."/>
            <person name="Marcais B."/>
            <person name="Mello A."/>
            <person name="Miranda M."/>
            <person name="Pacioni G."/>
            <person name="Quesneville H."/>
            <person name="Riccioni C."/>
            <person name="Ruotolo R."/>
            <person name="Splivallo R."/>
            <person name="Stocchi V."/>
            <person name="Tisserant E."/>
            <person name="Viscomi A.R."/>
            <person name="Zambonelli A."/>
            <person name="Zampieri E."/>
            <person name="Henrissat B."/>
            <person name="Lebrun M.H."/>
            <person name="Paolocci F."/>
            <person name="Bonfante P."/>
            <person name="Ottonello S."/>
            <person name="Wincker P."/>
        </authorList>
    </citation>
    <scope>NUCLEOTIDE SEQUENCE [LARGE SCALE GENOMIC DNA]</scope>
    <source>
        <strain evidence="3 4">Mel28</strain>
    </source>
</reference>
<feature type="transmembrane region" description="Helical" evidence="2">
    <location>
        <begin position="793"/>
        <end position="815"/>
    </location>
</feature>
<dbReference type="eggNOG" id="ENOG502QVZG">
    <property type="taxonomic scope" value="Eukaryota"/>
</dbReference>
<name>D5G727_TUBMM</name>
<feature type="compositionally biased region" description="Polar residues" evidence="1">
    <location>
        <begin position="126"/>
        <end position="136"/>
    </location>
</feature>
<dbReference type="GeneID" id="9182511"/>
<dbReference type="HOGENOM" id="CLU_318364_0_0_1"/>
<accession>D5G727</accession>
<dbReference type="AlphaFoldDB" id="D5G727"/>
<dbReference type="PANTHER" id="PTHR37544:SF3">
    <property type="entry name" value="SPRAY"/>
    <property type="match status" value="1"/>
</dbReference>
<organism evidence="3 4">
    <name type="scientific">Tuber melanosporum (strain Mel28)</name>
    <name type="common">Perigord black truffle</name>
    <dbReference type="NCBI Taxonomy" id="656061"/>
    <lineage>
        <taxon>Eukaryota</taxon>
        <taxon>Fungi</taxon>
        <taxon>Dikarya</taxon>
        <taxon>Ascomycota</taxon>
        <taxon>Pezizomycotina</taxon>
        <taxon>Pezizomycetes</taxon>
        <taxon>Pezizales</taxon>
        <taxon>Tuberaceae</taxon>
        <taxon>Tuber</taxon>
    </lineage>
</organism>
<dbReference type="Proteomes" id="UP000006911">
    <property type="component" value="Unassembled WGS sequence"/>
</dbReference>
<feature type="transmembrane region" description="Helical" evidence="2">
    <location>
        <begin position="560"/>
        <end position="579"/>
    </location>
</feature>
<dbReference type="KEGG" id="tml:GSTUM_00004582001"/>
<dbReference type="InParanoid" id="D5G727"/>
<proteinExistence type="predicted"/>
<feature type="transmembrane region" description="Helical" evidence="2">
    <location>
        <begin position="378"/>
        <end position="398"/>
    </location>
</feature>
<dbReference type="PANTHER" id="PTHR37544">
    <property type="entry name" value="SPRAY-RELATED"/>
    <property type="match status" value="1"/>
</dbReference>
<dbReference type="Pfam" id="PF11915">
    <property type="entry name" value="DUF3433"/>
    <property type="match status" value="2"/>
</dbReference>